<dbReference type="InterPro" id="IPR001647">
    <property type="entry name" value="HTH_TetR"/>
</dbReference>
<keyword evidence="7" id="KW-1185">Reference proteome</keyword>
<dbReference type="Gene3D" id="1.10.357.10">
    <property type="entry name" value="Tetracycline Repressor, domain 2"/>
    <property type="match status" value="1"/>
</dbReference>
<dbReference type="OrthoDB" id="9795011at2"/>
<dbReference type="Proteomes" id="UP000431401">
    <property type="component" value="Unassembled WGS sequence"/>
</dbReference>
<evidence type="ECO:0000313" key="6">
    <source>
        <dbReference type="EMBL" id="MQY28852.1"/>
    </source>
</evidence>
<keyword evidence="3" id="KW-0804">Transcription</keyword>
<dbReference type="AlphaFoldDB" id="A0A7K0DU11"/>
<dbReference type="SUPFAM" id="SSF46689">
    <property type="entry name" value="Homeodomain-like"/>
    <property type="match status" value="1"/>
</dbReference>
<comment type="caution">
    <text evidence="6">The sequence shown here is derived from an EMBL/GenBank/DDBJ whole genome shotgun (WGS) entry which is preliminary data.</text>
</comment>
<dbReference type="SUPFAM" id="SSF48498">
    <property type="entry name" value="Tetracyclin repressor-like, C-terminal domain"/>
    <property type="match status" value="1"/>
</dbReference>
<dbReference type="GO" id="GO:0000976">
    <property type="term" value="F:transcription cis-regulatory region binding"/>
    <property type="evidence" value="ECO:0007669"/>
    <property type="project" value="TreeGrafter"/>
</dbReference>
<evidence type="ECO:0000259" key="5">
    <source>
        <dbReference type="PROSITE" id="PS50977"/>
    </source>
</evidence>
<dbReference type="PANTHER" id="PTHR30055">
    <property type="entry name" value="HTH-TYPE TRANSCRIPTIONAL REGULATOR RUTR"/>
    <property type="match status" value="1"/>
</dbReference>
<feature type="domain" description="HTH tetR-type" evidence="5">
    <location>
        <begin position="11"/>
        <end position="70"/>
    </location>
</feature>
<evidence type="ECO:0000256" key="2">
    <source>
        <dbReference type="ARBA" id="ARBA00023125"/>
    </source>
</evidence>
<dbReference type="InterPro" id="IPR036271">
    <property type="entry name" value="Tet_transcr_reg_TetR-rel_C_sf"/>
</dbReference>
<feature type="DNA-binding region" description="H-T-H motif" evidence="4">
    <location>
        <begin position="33"/>
        <end position="52"/>
    </location>
</feature>
<reference evidence="6 7" key="1">
    <citation type="submission" date="2019-10" db="EMBL/GenBank/DDBJ databases">
        <title>Nocardia macrotermitis sp. nov. and Nocardia aurantia sp. nov., isolated from the gut of fungus growing-termite Macrotermes natalensis.</title>
        <authorList>
            <person name="Benndorf R."/>
            <person name="Schwitalla J."/>
            <person name="Martin K."/>
            <person name="De Beer W."/>
            <person name="Kaster A.-K."/>
            <person name="Vollmers J."/>
            <person name="Poulsen M."/>
            <person name="Beemelmanns C."/>
        </authorList>
    </citation>
    <scope>NUCLEOTIDE SEQUENCE [LARGE SCALE GENOMIC DNA]</scope>
    <source>
        <strain evidence="6 7">RB56</strain>
    </source>
</reference>
<evidence type="ECO:0000256" key="4">
    <source>
        <dbReference type="PROSITE-ProRule" id="PRU00335"/>
    </source>
</evidence>
<dbReference type="PANTHER" id="PTHR30055:SF234">
    <property type="entry name" value="HTH-TYPE TRANSCRIPTIONAL REGULATOR BETI"/>
    <property type="match status" value="1"/>
</dbReference>
<evidence type="ECO:0000256" key="3">
    <source>
        <dbReference type="ARBA" id="ARBA00023163"/>
    </source>
</evidence>
<dbReference type="InterPro" id="IPR050109">
    <property type="entry name" value="HTH-type_TetR-like_transc_reg"/>
</dbReference>
<dbReference type="RefSeq" id="WP_153345075.1">
    <property type="nucleotide sequence ID" value="NZ_WEGI01000009.1"/>
</dbReference>
<protein>
    <recommendedName>
        <fullName evidence="5">HTH tetR-type domain-containing protein</fullName>
    </recommendedName>
</protein>
<evidence type="ECO:0000313" key="7">
    <source>
        <dbReference type="Proteomes" id="UP000431401"/>
    </source>
</evidence>
<organism evidence="6 7">
    <name type="scientific">Nocardia aurantia</name>
    <dbReference type="NCBI Taxonomy" id="2585199"/>
    <lineage>
        <taxon>Bacteria</taxon>
        <taxon>Bacillati</taxon>
        <taxon>Actinomycetota</taxon>
        <taxon>Actinomycetes</taxon>
        <taxon>Mycobacteriales</taxon>
        <taxon>Nocardiaceae</taxon>
        <taxon>Nocardia</taxon>
    </lineage>
</organism>
<sequence>MTDRRPRADAQRNRTAIVEAARDLVITTGPEVGMDEIAAAAGVAVGTLYRHFPSKAVLLEAIVDDLSTSIDESLTAAADRVEDGASRPEDEITALLANIVLEVRQERLLRFTAADPAADSLRRVQERGRTVVERLVAAAHRNGALYADVTVDDVILLLTTAPSDGVPESEQLRWLDLARRALGPLPRDVSESVS</sequence>
<dbReference type="GO" id="GO:0003700">
    <property type="term" value="F:DNA-binding transcription factor activity"/>
    <property type="evidence" value="ECO:0007669"/>
    <property type="project" value="TreeGrafter"/>
</dbReference>
<evidence type="ECO:0000256" key="1">
    <source>
        <dbReference type="ARBA" id="ARBA00023015"/>
    </source>
</evidence>
<name>A0A7K0DU11_9NOCA</name>
<proteinExistence type="predicted"/>
<dbReference type="InterPro" id="IPR009057">
    <property type="entry name" value="Homeodomain-like_sf"/>
</dbReference>
<dbReference type="PRINTS" id="PR00455">
    <property type="entry name" value="HTHTETR"/>
</dbReference>
<keyword evidence="2 4" id="KW-0238">DNA-binding</keyword>
<accession>A0A7K0DU11</accession>
<dbReference type="EMBL" id="WEGI01000009">
    <property type="protein sequence ID" value="MQY28852.1"/>
    <property type="molecule type" value="Genomic_DNA"/>
</dbReference>
<gene>
    <name evidence="6" type="ORF">NRB56_44370</name>
</gene>
<keyword evidence="1" id="KW-0805">Transcription regulation</keyword>
<dbReference type="Pfam" id="PF00440">
    <property type="entry name" value="TetR_N"/>
    <property type="match status" value="1"/>
</dbReference>
<dbReference type="PROSITE" id="PS50977">
    <property type="entry name" value="HTH_TETR_2"/>
    <property type="match status" value="1"/>
</dbReference>